<dbReference type="EC" id="2.7.13.3" evidence="2"/>
<dbReference type="Proteomes" id="UP000290204">
    <property type="component" value="Unassembled WGS sequence"/>
</dbReference>
<evidence type="ECO:0000256" key="3">
    <source>
        <dbReference type="ARBA" id="ARBA00022679"/>
    </source>
</evidence>
<dbReference type="Gene3D" id="3.30.565.10">
    <property type="entry name" value="Histidine kinase-like ATPase, C-terminal domain"/>
    <property type="match status" value="1"/>
</dbReference>
<dbReference type="InterPro" id="IPR050482">
    <property type="entry name" value="Sensor_HK_TwoCompSys"/>
</dbReference>
<feature type="transmembrane region" description="Helical" evidence="6">
    <location>
        <begin position="382"/>
        <end position="402"/>
    </location>
</feature>
<dbReference type="EMBL" id="SDHW01000002">
    <property type="protein sequence ID" value="RXK60804.1"/>
    <property type="molecule type" value="Genomic_DNA"/>
</dbReference>
<keyword evidence="4" id="KW-0418">Kinase</keyword>
<sequence>MYKFNWLLNIYKRLLYLILCLLLCCVATAQIQFFHNESKASIKSSLILAYADSSVKMDIERYAQIKTNMQPLNSGKFNLSYKNEMLWLYVPVTAVEGYSSFTNIMLRNPHLNNLHVWMFENDSLVKTFAPTGDHLPFATRTLRYADFVFPIPEQNKNKLAFLILLDKRNEQLNVPVHFVTEDGFSSYNRRKNLLAGLMSGLGLFLSLFTFFLFYAMREKLYVYYSLYVLMVFFYIFSDYGYSFMYLFPNHPLPADFTRPLSISLASPLYMLFAITLLNIKKHLPTHYKWVAGFVIFYLSCLVISVFVIPNTGKVRIVLVWLMQIFQNTGAIIILITAIAALRKKIPYAAYIICTSIVLLFAFFVFMQYVSGFITDTFLTRNMMNIGFATEVSILAFVLTLRFKKYKEQSEQLLRTTNLQQEQIFQNISNYQEKEMQRYSSLLHDSVGARLSAIRLNLESLNRKLPEAQLAKSIGDIGDLANDVRQFSHSLSPVLLQKKGLIGAIKEITDTVNDSKELYIQFESIGSLQKVSFRYELMLYNILQELIQNILKHAQATEVIIQLILEKELIYLFVEDNGKGFNHLSIKEGLGFSQIQQLVTFVKGSLTIDAKEGHGCKVTLEFPVLPDETNHPTTYR</sequence>
<evidence type="ECO:0000313" key="9">
    <source>
        <dbReference type="EMBL" id="RXK60804.1"/>
    </source>
</evidence>
<dbReference type="PANTHER" id="PTHR24421">
    <property type="entry name" value="NITRATE/NITRITE SENSOR PROTEIN NARX-RELATED"/>
    <property type="match status" value="1"/>
</dbReference>
<dbReference type="CDD" id="cd16917">
    <property type="entry name" value="HATPase_UhpB-NarQ-NarX-like"/>
    <property type="match status" value="1"/>
</dbReference>
<feature type="transmembrane region" description="Helical" evidence="6">
    <location>
        <begin position="320"/>
        <end position="341"/>
    </location>
</feature>
<keyword evidence="5" id="KW-0902">Two-component regulatory system</keyword>
<organism evidence="9 10">
    <name type="scientific">Lacibacter luteus</name>
    <dbReference type="NCBI Taxonomy" id="2508719"/>
    <lineage>
        <taxon>Bacteria</taxon>
        <taxon>Pseudomonadati</taxon>
        <taxon>Bacteroidota</taxon>
        <taxon>Chitinophagia</taxon>
        <taxon>Chitinophagales</taxon>
        <taxon>Chitinophagaceae</taxon>
        <taxon>Lacibacter</taxon>
    </lineage>
</organism>
<dbReference type="InterPro" id="IPR011623">
    <property type="entry name" value="7TMR_DISM_rcpt_extracell_dom1"/>
</dbReference>
<dbReference type="Pfam" id="PF07696">
    <property type="entry name" value="7TMR-DISMED2"/>
    <property type="match status" value="1"/>
</dbReference>
<feature type="transmembrane region" description="Helical" evidence="6">
    <location>
        <begin position="289"/>
        <end position="308"/>
    </location>
</feature>
<dbReference type="InterPro" id="IPR003594">
    <property type="entry name" value="HATPase_dom"/>
</dbReference>
<keyword evidence="10" id="KW-1185">Reference proteome</keyword>
<dbReference type="AlphaFoldDB" id="A0A4Q1CKA3"/>
<feature type="transmembrane region" description="Helical" evidence="6">
    <location>
        <begin position="193"/>
        <end position="213"/>
    </location>
</feature>
<evidence type="ECO:0000313" key="10">
    <source>
        <dbReference type="Proteomes" id="UP000290204"/>
    </source>
</evidence>
<dbReference type="PROSITE" id="PS50109">
    <property type="entry name" value="HIS_KIN"/>
    <property type="match status" value="1"/>
</dbReference>
<feature type="transmembrane region" description="Helical" evidence="6">
    <location>
        <begin position="348"/>
        <end position="370"/>
    </location>
</feature>
<name>A0A4Q1CKA3_9BACT</name>
<evidence type="ECO:0000256" key="7">
    <source>
        <dbReference type="SAM" id="SignalP"/>
    </source>
</evidence>
<evidence type="ECO:0000259" key="8">
    <source>
        <dbReference type="PROSITE" id="PS50109"/>
    </source>
</evidence>
<dbReference type="Gene3D" id="1.20.5.1930">
    <property type="match status" value="1"/>
</dbReference>
<keyword evidence="6" id="KW-0472">Membrane</keyword>
<proteinExistence type="predicted"/>
<dbReference type="Pfam" id="PF02518">
    <property type="entry name" value="HATPase_c"/>
    <property type="match status" value="1"/>
</dbReference>
<dbReference type="PANTHER" id="PTHR24421:SF10">
    <property type="entry name" value="NITRATE_NITRITE SENSOR PROTEIN NARQ"/>
    <property type="match status" value="1"/>
</dbReference>
<keyword evidence="6" id="KW-0812">Transmembrane</keyword>
<dbReference type="SMART" id="SM00387">
    <property type="entry name" value="HATPase_c"/>
    <property type="match status" value="1"/>
</dbReference>
<gene>
    <name evidence="9" type="ORF">ESA94_10105</name>
</gene>
<comment type="catalytic activity">
    <reaction evidence="1">
        <text>ATP + protein L-histidine = ADP + protein N-phospho-L-histidine.</text>
        <dbReference type="EC" id="2.7.13.3"/>
    </reaction>
</comment>
<reference evidence="9 10" key="1">
    <citation type="submission" date="2019-01" db="EMBL/GenBank/DDBJ databases">
        <title>Lacibacter sp. strain TTM-7.</title>
        <authorList>
            <person name="Chen W.-M."/>
        </authorList>
    </citation>
    <scope>NUCLEOTIDE SEQUENCE [LARGE SCALE GENOMIC DNA]</scope>
    <source>
        <strain evidence="9 10">TTM-7</strain>
    </source>
</reference>
<evidence type="ECO:0000256" key="2">
    <source>
        <dbReference type="ARBA" id="ARBA00012438"/>
    </source>
</evidence>
<keyword evidence="6" id="KW-1133">Transmembrane helix</keyword>
<dbReference type="SUPFAM" id="SSF55874">
    <property type="entry name" value="ATPase domain of HSP90 chaperone/DNA topoisomerase II/histidine kinase"/>
    <property type="match status" value="1"/>
</dbReference>
<dbReference type="InterPro" id="IPR011622">
    <property type="entry name" value="7TMR_DISM_rcpt_extracell_dom2"/>
</dbReference>
<evidence type="ECO:0000256" key="4">
    <source>
        <dbReference type="ARBA" id="ARBA00022777"/>
    </source>
</evidence>
<evidence type="ECO:0000256" key="1">
    <source>
        <dbReference type="ARBA" id="ARBA00000085"/>
    </source>
</evidence>
<feature type="signal peptide" evidence="7">
    <location>
        <begin position="1"/>
        <end position="29"/>
    </location>
</feature>
<keyword evidence="3" id="KW-0808">Transferase</keyword>
<dbReference type="RefSeq" id="WP_129130765.1">
    <property type="nucleotide sequence ID" value="NZ_SDHW01000002.1"/>
</dbReference>
<dbReference type="InterPro" id="IPR005467">
    <property type="entry name" value="His_kinase_dom"/>
</dbReference>
<dbReference type="Pfam" id="PF07695">
    <property type="entry name" value="7TMR-DISM_7TM"/>
    <property type="match status" value="1"/>
</dbReference>
<accession>A0A4Q1CKA3</accession>
<feature type="domain" description="Histidine kinase" evidence="8">
    <location>
        <begin position="538"/>
        <end position="625"/>
    </location>
</feature>
<comment type="caution">
    <text evidence="9">The sequence shown here is derived from an EMBL/GenBank/DDBJ whole genome shotgun (WGS) entry which is preliminary data.</text>
</comment>
<feature type="transmembrane region" description="Helical" evidence="6">
    <location>
        <begin position="220"/>
        <end position="236"/>
    </location>
</feature>
<keyword evidence="7" id="KW-0732">Signal</keyword>
<dbReference type="OrthoDB" id="9760839at2"/>
<feature type="chain" id="PRO_5020225435" description="histidine kinase" evidence="7">
    <location>
        <begin position="30"/>
        <end position="635"/>
    </location>
</feature>
<dbReference type="GO" id="GO:0000160">
    <property type="term" value="P:phosphorelay signal transduction system"/>
    <property type="evidence" value="ECO:0007669"/>
    <property type="project" value="UniProtKB-KW"/>
</dbReference>
<protein>
    <recommendedName>
        <fullName evidence="2">histidine kinase</fullName>
        <ecNumber evidence="2">2.7.13.3</ecNumber>
    </recommendedName>
</protein>
<dbReference type="GO" id="GO:0004673">
    <property type="term" value="F:protein histidine kinase activity"/>
    <property type="evidence" value="ECO:0007669"/>
    <property type="project" value="UniProtKB-EC"/>
</dbReference>
<evidence type="ECO:0000256" key="5">
    <source>
        <dbReference type="ARBA" id="ARBA00023012"/>
    </source>
</evidence>
<feature type="transmembrane region" description="Helical" evidence="6">
    <location>
        <begin position="256"/>
        <end position="277"/>
    </location>
</feature>
<dbReference type="InterPro" id="IPR036890">
    <property type="entry name" value="HATPase_C_sf"/>
</dbReference>
<evidence type="ECO:0000256" key="6">
    <source>
        <dbReference type="SAM" id="Phobius"/>
    </source>
</evidence>
<dbReference type="Gene3D" id="2.60.40.2380">
    <property type="match status" value="1"/>
</dbReference>